<dbReference type="RefSeq" id="WP_132145190.1">
    <property type="nucleotide sequence ID" value="NZ_SLWR01000002.1"/>
</dbReference>
<keyword evidence="3" id="KW-1185">Reference proteome</keyword>
<dbReference type="Proteomes" id="UP000295573">
    <property type="component" value="Unassembled WGS sequence"/>
</dbReference>
<dbReference type="AlphaFoldDB" id="A0A4R2IYN1"/>
<feature type="region of interest" description="Disordered" evidence="1">
    <location>
        <begin position="324"/>
        <end position="358"/>
    </location>
</feature>
<name>A0A4R2IYN1_9ACTN</name>
<dbReference type="EMBL" id="SLWR01000002">
    <property type="protein sequence ID" value="TCO50102.1"/>
    <property type="molecule type" value="Genomic_DNA"/>
</dbReference>
<accession>A0A4R2IYN1</accession>
<evidence type="ECO:0000313" key="3">
    <source>
        <dbReference type="Proteomes" id="UP000295573"/>
    </source>
</evidence>
<feature type="compositionally biased region" description="Basic and acidic residues" evidence="1">
    <location>
        <begin position="348"/>
        <end position="358"/>
    </location>
</feature>
<proteinExistence type="predicted"/>
<reference evidence="2 3" key="1">
    <citation type="journal article" date="2015" name="Stand. Genomic Sci.">
        <title>Genomic Encyclopedia of Bacterial and Archaeal Type Strains, Phase III: the genomes of soil and plant-associated and newly described type strains.</title>
        <authorList>
            <person name="Whitman W.B."/>
            <person name="Woyke T."/>
            <person name="Klenk H.P."/>
            <person name="Zhou Y."/>
            <person name="Lilburn T.G."/>
            <person name="Beck B.J."/>
            <person name="De Vos P."/>
            <person name="Vandamme P."/>
            <person name="Eisen J.A."/>
            <person name="Garrity G."/>
            <person name="Hugenholtz P."/>
            <person name="Kyrpides N.C."/>
        </authorList>
    </citation>
    <scope>NUCLEOTIDE SEQUENCE [LARGE SCALE GENOMIC DNA]</scope>
    <source>
        <strain evidence="2 3">VKM Ac-2541</strain>
    </source>
</reference>
<evidence type="ECO:0000313" key="2">
    <source>
        <dbReference type="EMBL" id="TCO50102.1"/>
    </source>
</evidence>
<protein>
    <submittedName>
        <fullName evidence="2">Uncharacterized protein</fullName>
    </submittedName>
</protein>
<gene>
    <name evidence="2" type="ORF">EV646_102175</name>
</gene>
<organism evidence="2 3">
    <name type="scientific">Kribbella antiqua</name>
    <dbReference type="NCBI Taxonomy" id="2512217"/>
    <lineage>
        <taxon>Bacteria</taxon>
        <taxon>Bacillati</taxon>
        <taxon>Actinomycetota</taxon>
        <taxon>Actinomycetes</taxon>
        <taxon>Propionibacteriales</taxon>
        <taxon>Kribbellaceae</taxon>
        <taxon>Kribbella</taxon>
    </lineage>
</organism>
<comment type="caution">
    <text evidence="2">The sequence shown here is derived from an EMBL/GenBank/DDBJ whole genome shotgun (WGS) entry which is preliminary data.</text>
</comment>
<sequence>MSELGPVRRLLRTPAQRADDKARRQQERLDRLLGVAGQIASRVVELSGAEDPGYDNIRASVFTAIRSNSRVVSTPNRHIAMPRRDLELLGELTARSSGEQDRAAVDAQRDALFRLVSTVAEGAETPLRDNAPRSRLRYSREDDRQPVWEFHETVNRIWVNENFGRLVNRLQTAGIVDDRTASDLDQPPRKLTENEQVVNGFLDRMSEKAGMDSVAFVEMVHLAPRNQKSWQIAGALMRNSPLRELPGDKGREAREKLSTAIDRQVPSLQWPAGRRQQDVGYSPASVSGRATERVLSALAELEEDMAPADPTVQLVQIFDYRQGMASPGSASTAHVSGDGAASGAHPTAKKDRGPQGIG</sequence>
<evidence type="ECO:0000256" key="1">
    <source>
        <dbReference type="SAM" id="MobiDB-lite"/>
    </source>
</evidence>